<dbReference type="OMA" id="FRQHICH"/>
<evidence type="ECO:0000313" key="2">
    <source>
        <dbReference type="EMBL" id="OBS22144.1"/>
    </source>
</evidence>
<evidence type="ECO:0000256" key="1">
    <source>
        <dbReference type="SAM" id="MobiDB-lite"/>
    </source>
</evidence>
<reference evidence="2 3" key="1">
    <citation type="submission" date="2016-06" db="EMBL/GenBank/DDBJ databases">
        <title>Living apart together: crosstalk between the core and supernumerary genomes in a fungal plant pathogen.</title>
        <authorList>
            <person name="Vanheule A."/>
            <person name="Audenaert K."/>
            <person name="Warris S."/>
            <person name="Van De Geest H."/>
            <person name="Schijlen E."/>
            <person name="Hofte M."/>
            <person name="De Saeger S."/>
            <person name="Haesaert G."/>
            <person name="Waalwijk C."/>
            <person name="Van Der Lee T."/>
        </authorList>
    </citation>
    <scope>NUCLEOTIDE SEQUENCE [LARGE SCALE GENOMIC DNA]</scope>
    <source>
        <strain evidence="2 3">2516</strain>
    </source>
</reference>
<protein>
    <recommendedName>
        <fullName evidence="4">Succinyl-3-ketoacid-coenzyme a transferase</fullName>
    </recommendedName>
</protein>
<accession>A0A1B8AP55</accession>
<dbReference type="AlphaFoldDB" id="A0A1B8AP55"/>
<sequence>MAFRQTRYHQAGSNNLATLTTSYILSTMFDQTSGQVFTEYVMSRGALAESDDDSADWSRRRPYPSFTARGPHGPRPLVDIAISVLADNIGKVRSGAHLESIPSNMLWRIWRYLEARGVCLHAWKIFSKILLDDQDDKTLGLYRFRQHICRPGTDLTRYTQPLTAPPTDFITHLVLTGGCSFSTHDLLCLADMPNLGALELIQPADELRIVFPRVSDRLVRGWTEKKDPFPLLRILRIWGDQSTTHESLEWVSKFPSLALYDVMGAREDWTRSYEAALENGWEQDDAPSGLEDSLLRYLMLFAPLEETRSKPLRDLAASIDNDLVSLCSDSRCAVKFVKDYQAPPLLDYLTDTAKVQTPSWDTDAASREARACHGVAFEPWAFWLYSFLGQLSSDQDLEARGARPSTKAVAGPFVLPSRPLACLHLGHSSRYGGIGTRPSYVSRGLFATRRYTFARDAAGRGTASAKPAPIPKKGPSLVASERSAPVLALRKQKRKRLDDVLEAFSR</sequence>
<feature type="region of interest" description="Disordered" evidence="1">
    <location>
        <begin position="458"/>
        <end position="477"/>
    </location>
</feature>
<dbReference type="Proteomes" id="UP000091967">
    <property type="component" value="Unassembled WGS sequence"/>
</dbReference>
<keyword evidence="3" id="KW-1185">Reference proteome</keyword>
<name>A0A1B8AP55_FUSPO</name>
<evidence type="ECO:0000313" key="3">
    <source>
        <dbReference type="Proteomes" id="UP000091967"/>
    </source>
</evidence>
<gene>
    <name evidence="2" type="ORF">FPOA_08480</name>
</gene>
<evidence type="ECO:0008006" key="4">
    <source>
        <dbReference type="Google" id="ProtNLM"/>
    </source>
</evidence>
<dbReference type="EMBL" id="LYXU01000003">
    <property type="protein sequence ID" value="OBS22144.1"/>
    <property type="molecule type" value="Genomic_DNA"/>
</dbReference>
<organism evidence="2 3">
    <name type="scientific">Fusarium poae</name>
    <dbReference type="NCBI Taxonomy" id="36050"/>
    <lineage>
        <taxon>Eukaryota</taxon>
        <taxon>Fungi</taxon>
        <taxon>Dikarya</taxon>
        <taxon>Ascomycota</taxon>
        <taxon>Pezizomycotina</taxon>
        <taxon>Sordariomycetes</taxon>
        <taxon>Hypocreomycetidae</taxon>
        <taxon>Hypocreales</taxon>
        <taxon>Nectriaceae</taxon>
        <taxon>Fusarium</taxon>
    </lineage>
</organism>
<proteinExistence type="predicted"/>
<comment type="caution">
    <text evidence="2">The sequence shown here is derived from an EMBL/GenBank/DDBJ whole genome shotgun (WGS) entry which is preliminary data.</text>
</comment>